<dbReference type="CDD" id="cd06225">
    <property type="entry name" value="HAMP"/>
    <property type="match status" value="1"/>
</dbReference>
<dbReference type="Pfam" id="PF00015">
    <property type="entry name" value="MCPsignal"/>
    <property type="match status" value="1"/>
</dbReference>
<dbReference type="Proteomes" id="UP000192652">
    <property type="component" value="Unassembled WGS sequence"/>
</dbReference>
<dbReference type="PANTHER" id="PTHR43531:SF11">
    <property type="entry name" value="METHYL-ACCEPTING CHEMOTAXIS PROTEIN 3"/>
    <property type="match status" value="1"/>
</dbReference>
<keyword evidence="6" id="KW-0812">Transmembrane</keyword>
<comment type="caution">
    <text evidence="9">The sequence shown here is derived from an EMBL/GenBank/DDBJ whole genome shotgun (WGS) entry which is preliminary data.</text>
</comment>
<dbReference type="Gene3D" id="6.10.340.10">
    <property type="match status" value="1"/>
</dbReference>
<dbReference type="SUPFAM" id="SSF58104">
    <property type="entry name" value="Methyl-accepting chemotaxis protein (MCP) signaling domain"/>
    <property type="match status" value="1"/>
</dbReference>
<proteinExistence type="inferred from homology"/>
<feature type="region of interest" description="Disordered" evidence="5">
    <location>
        <begin position="313"/>
        <end position="376"/>
    </location>
</feature>
<dbReference type="Gene3D" id="1.10.287.950">
    <property type="entry name" value="Methyl-accepting chemotaxis protein"/>
    <property type="match status" value="1"/>
</dbReference>
<organism evidence="9 10">
    <name type="scientific">Xaviernesmea rhizosphaerae</name>
    <dbReference type="NCBI Taxonomy" id="1672749"/>
    <lineage>
        <taxon>Bacteria</taxon>
        <taxon>Pseudomonadati</taxon>
        <taxon>Pseudomonadota</taxon>
        <taxon>Alphaproteobacteria</taxon>
        <taxon>Hyphomicrobiales</taxon>
        <taxon>Rhizobiaceae</taxon>
        <taxon>Rhizobium/Agrobacterium group</taxon>
        <taxon>Xaviernesmea</taxon>
    </lineage>
</organism>
<name>A0ABX3PAW8_9HYPH</name>
<dbReference type="InterPro" id="IPR004089">
    <property type="entry name" value="MCPsignal_dom"/>
</dbReference>
<keyword evidence="3" id="KW-0807">Transducer</keyword>
<dbReference type="RefSeq" id="WP_081176799.1">
    <property type="nucleotide sequence ID" value="NZ_MSPX01000013.1"/>
</dbReference>
<dbReference type="PROSITE" id="PS50111">
    <property type="entry name" value="CHEMOTAXIS_TRANSDUC_2"/>
    <property type="match status" value="1"/>
</dbReference>
<feature type="transmembrane region" description="Helical" evidence="6">
    <location>
        <begin position="191"/>
        <end position="212"/>
    </location>
</feature>
<evidence type="ECO:0000259" key="8">
    <source>
        <dbReference type="PROSITE" id="PS50885"/>
    </source>
</evidence>
<reference evidence="9 10" key="1">
    <citation type="journal article" date="2017" name="Antonie Van Leeuwenhoek">
        <title>Rhizobium rhizosphaerae sp. nov., a novel species isolated from rice rhizosphere.</title>
        <authorList>
            <person name="Zhao J.J."/>
            <person name="Zhang J."/>
            <person name="Zhang R.J."/>
            <person name="Zhang C.W."/>
            <person name="Yin H.Q."/>
            <person name="Zhang X.X."/>
        </authorList>
    </citation>
    <scope>NUCLEOTIDE SEQUENCE [LARGE SCALE GENOMIC DNA]</scope>
    <source>
        <strain evidence="9 10">RD15</strain>
    </source>
</reference>
<evidence type="ECO:0000313" key="10">
    <source>
        <dbReference type="Proteomes" id="UP000192652"/>
    </source>
</evidence>
<protein>
    <submittedName>
        <fullName evidence="9">Methyl-accepting chemotaxis protein</fullName>
    </submittedName>
</protein>
<accession>A0ABX3PAW8</accession>
<dbReference type="EMBL" id="MSPX01000013">
    <property type="protein sequence ID" value="OQP85573.1"/>
    <property type="molecule type" value="Genomic_DNA"/>
</dbReference>
<dbReference type="InterPro" id="IPR004090">
    <property type="entry name" value="Chemotax_Me-accpt_rcpt"/>
</dbReference>
<keyword evidence="4" id="KW-0175">Coiled coil</keyword>
<feature type="compositionally biased region" description="Low complexity" evidence="5">
    <location>
        <begin position="334"/>
        <end position="349"/>
    </location>
</feature>
<feature type="domain" description="HAMP" evidence="8">
    <location>
        <begin position="212"/>
        <end position="264"/>
    </location>
</feature>
<feature type="domain" description="Methyl-accepting transducer" evidence="7">
    <location>
        <begin position="308"/>
        <end position="523"/>
    </location>
</feature>
<dbReference type="InterPro" id="IPR051310">
    <property type="entry name" value="MCP_chemotaxis"/>
</dbReference>
<evidence type="ECO:0000259" key="7">
    <source>
        <dbReference type="PROSITE" id="PS50111"/>
    </source>
</evidence>
<dbReference type="PRINTS" id="PR00260">
    <property type="entry name" value="CHEMTRNSDUCR"/>
</dbReference>
<gene>
    <name evidence="9" type="ORF">BTR14_15420</name>
</gene>
<keyword evidence="10" id="KW-1185">Reference proteome</keyword>
<dbReference type="Pfam" id="PF00672">
    <property type="entry name" value="HAMP"/>
    <property type="match status" value="1"/>
</dbReference>
<dbReference type="PANTHER" id="PTHR43531">
    <property type="entry name" value="PROTEIN ICFG"/>
    <property type="match status" value="1"/>
</dbReference>
<evidence type="ECO:0000256" key="5">
    <source>
        <dbReference type="SAM" id="MobiDB-lite"/>
    </source>
</evidence>
<keyword evidence="6" id="KW-1133">Transmembrane helix</keyword>
<dbReference type="SMART" id="SM00283">
    <property type="entry name" value="MA"/>
    <property type="match status" value="1"/>
</dbReference>
<sequence length="613" mass="64731">MRFTIKLKLTLAFGLIILLAIGMAGISITQLASLNTAIARIVDGPATNLRNSTDLSTAVLNAVRFEKNIVLSSDPQLIDSFRDQINHHKDEINASVQRISQVTRNPAVLEKMASFSALYTRWQQLDDQVVKLAQINTEAADKQAADISMGESRKVTNDMVDAVRTINEAIILDLNQTNDATDQEYALSRNLLIGSVAVLLVLSVAIAAWIAMSINSGLRKIKQAAEAVAIGDLDQNVEVKTNDEIKDLVDTINVMTGNLRETASVASRISGGDLTVNVKPMSDKDTLGIALETMVHRLRGVVGDALAASDNVSSGSQELSSASEQVSQGATEQASSAEEASASMEEMAANIKQNADNAAQTEKIARQSAKDAEASGQAVNRAVGAMRTIAEKISIVQEIARQTDLLALNAAVEAARAGEHGKGFAVVASEVRKLAERSQSAAAEISALSGDTVQVATEAGEMLNRLVPDIRKTAELVSEISAACREQDIGASQINEAIQQLDKVTQQNAGASEEMSATSEELAAQAEELQASIAFFKVEQSQAAARQGARPAAAPARAKAAPAPVAAPAKRKPAAVAPAAGRQTVAAQQARVKGFALDMGGPDEEDYEFKETA</sequence>
<keyword evidence="1" id="KW-0145">Chemotaxis</keyword>
<keyword evidence="6" id="KW-0472">Membrane</keyword>
<evidence type="ECO:0000256" key="1">
    <source>
        <dbReference type="ARBA" id="ARBA00022500"/>
    </source>
</evidence>
<feature type="compositionally biased region" description="Basic and acidic residues" evidence="5">
    <location>
        <begin position="363"/>
        <end position="373"/>
    </location>
</feature>
<dbReference type="Pfam" id="PF12729">
    <property type="entry name" value="4HB_MCP_1"/>
    <property type="match status" value="1"/>
</dbReference>
<feature type="compositionally biased region" description="Low complexity" evidence="5">
    <location>
        <begin position="313"/>
        <end position="325"/>
    </location>
</feature>
<evidence type="ECO:0000256" key="4">
    <source>
        <dbReference type="SAM" id="Coils"/>
    </source>
</evidence>
<dbReference type="InterPro" id="IPR024478">
    <property type="entry name" value="HlyB_4HB_MCP"/>
</dbReference>
<feature type="coiled-coil region" evidence="4">
    <location>
        <begin position="494"/>
        <end position="539"/>
    </location>
</feature>
<comment type="similarity">
    <text evidence="2">Belongs to the methyl-accepting chemotaxis (MCP) protein family.</text>
</comment>
<evidence type="ECO:0000313" key="9">
    <source>
        <dbReference type="EMBL" id="OQP85573.1"/>
    </source>
</evidence>
<feature type="compositionally biased region" description="Polar residues" evidence="5">
    <location>
        <begin position="351"/>
        <end position="360"/>
    </location>
</feature>
<dbReference type="SMART" id="SM00304">
    <property type="entry name" value="HAMP"/>
    <property type="match status" value="1"/>
</dbReference>
<evidence type="ECO:0000256" key="3">
    <source>
        <dbReference type="PROSITE-ProRule" id="PRU00284"/>
    </source>
</evidence>
<feature type="region of interest" description="Disordered" evidence="5">
    <location>
        <begin position="547"/>
        <end position="583"/>
    </location>
</feature>
<dbReference type="InterPro" id="IPR003660">
    <property type="entry name" value="HAMP_dom"/>
</dbReference>
<evidence type="ECO:0000256" key="2">
    <source>
        <dbReference type="ARBA" id="ARBA00029447"/>
    </source>
</evidence>
<dbReference type="PROSITE" id="PS50885">
    <property type="entry name" value="HAMP"/>
    <property type="match status" value="1"/>
</dbReference>
<evidence type="ECO:0000256" key="6">
    <source>
        <dbReference type="SAM" id="Phobius"/>
    </source>
</evidence>